<dbReference type="AlphaFoldDB" id="A0A238KYS9"/>
<gene>
    <name evidence="2" type="ORF">PEV8663_03654</name>
</gene>
<dbReference type="OrthoDB" id="7877306at2"/>
<name>A0A238KYS9_9RHOB</name>
<keyword evidence="3" id="KW-1185">Reference proteome</keyword>
<keyword evidence="1" id="KW-0472">Membrane</keyword>
<proteinExistence type="predicted"/>
<organism evidence="2 3">
    <name type="scientific">Pelagimonas varians</name>
    <dbReference type="NCBI Taxonomy" id="696760"/>
    <lineage>
        <taxon>Bacteria</taxon>
        <taxon>Pseudomonadati</taxon>
        <taxon>Pseudomonadota</taxon>
        <taxon>Alphaproteobacteria</taxon>
        <taxon>Rhodobacterales</taxon>
        <taxon>Roseobacteraceae</taxon>
        <taxon>Pelagimonas</taxon>
    </lineage>
</organism>
<accession>A0A238KYS9</accession>
<evidence type="ECO:0000256" key="1">
    <source>
        <dbReference type="SAM" id="Phobius"/>
    </source>
</evidence>
<feature type="transmembrane region" description="Helical" evidence="1">
    <location>
        <begin position="12"/>
        <end position="31"/>
    </location>
</feature>
<evidence type="ECO:0000313" key="3">
    <source>
        <dbReference type="Proteomes" id="UP000220836"/>
    </source>
</evidence>
<keyword evidence="1" id="KW-0812">Transmembrane</keyword>
<keyword evidence="1" id="KW-1133">Transmembrane helix</keyword>
<reference evidence="2 3" key="1">
    <citation type="submission" date="2017-05" db="EMBL/GenBank/DDBJ databases">
        <authorList>
            <person name="Song R."/>
            <person name="Chenine A.L."/>
            <person name="Ruprecht R.M."/>
        </authorList>
    </citation>
    <scope>NUCLEOTIDE SEQUENCE [LARGE SCALE GENOMIC DNA]</scope>
    <source>
        <strain evidence="2 3">CECT 8663</strain>
    </source>
</reference>
<dbReference type="Proteomes" id="UP000220836">
    <property type="component" value="Unassembled WGS sequence"/>
</dbReference>
<protein>
    <submittedName>
        <fullName evidence="2">Uncharacterized protein</fullName>
    </submittedName>
</protein>
<dbReference type="EMBL" id="FXYH01000016">
    <property type="protein sequence ID" value="SMX47848.1"/>
    <property type="molecule type" value="Genomic_DNA"/>
</dbReference>
<evidence type="ECO:0000313" key="2">
    <source>
        <dbReference type="EMBL" id="SMX47848.1"/>
    </source>
</evidence>
<sequence>MPATYEFYSKHNLVVLSFSGAYTAVVALGIVERYLKDPKFRPTYELIIDFSDAEDSEVAYKEMQMVVDSISPKLQHMERSLCVIIATTDLFYGVARMYQTLINDQLPYPIEVVRSAQKALSRFDIDGDSLSVLGRPD</sequence>
<dbReference type="RefSeq" id="WP_097806117.1">
    <property type="nucleotide sequence ID" value="NZ_FXYH01000016.1"/>
</dbReference>